<dbReference type="OrthoDB" id="7506088at2"/>
<proteinExistence type="predicted"/>
<name>A0A4Q1UV76_9BRAD</name>
<dbReference type="InterPro" id="IPR014710">
    <property type="entry name" value="RmlC-like_jellyroll"/>
</dbReference>
<dbReference type="PROSITE" id="PS51063">
    <property type="entry name" value="HTH_CRP_2"/>
    <property type="match status" value="1"/>
</dbReference>
<reference evidence="2 3" key="1">
    <citation type="submission" date="2017-03" db="EMBL/GenBank/DDBJ databases">
        <authorList>
            <person name="Safronova V.I."/>
            <person name="Sazanova A.L."/>
            <person name="Chirak E.R."/>
        </authorList>
    </citation>
    <scope>NUCLEOTIDE SEQUENCE [LARGE SCALE GENOMIC DNA]</scope>
    <source>
        <strain evidence="2 3">Opo-243</strain>
    </source>
</reference>
<comment type="caution">
    <text evidence="2">The sequence shown here is derived from an EMBL/GenBank/DDBJ whole genome shotgun (WGS) entry which is preliminary data.</text>
</comment>
<keyword evidence="3" id="KW-1185">Reference proteome</keyword>
<dbReference type="GO" id="GO:0006355">
    <property type="term" value="P:regulation of DNA-templated transcription"/>
    <property type="evidence" value="ECO:0007669"/>
    <property type="project" value="InterPro"/>
</dbReference>
<dbReference type="InterPro" id="IPR036390">
    <property type="entry name" value="WH_DNA-bd_sf"/>
</dbReference>
<dbReference type="EMBL" id="MZXW01000032">
    <property type="protein sequence ID" value="RXT42901.1"/>
    <property type="molecule type" value="Genomic_DNA"/>
</dbReference>
<dbReference type="Gene3D" id="2.60.120.10">
    <property type="entry name" value="Jelly Rolls"/>
    <property type="match status" value="1"/>
</dbReference>
<evidence type="ECO:0000313" key="3">
    <source>
        <dbReference type="Proteomes" id="UP000290819"/>
    </source>
</evidence>
<dbReference type="Proteomes" id="UP000290819">
    <property type="component" value="Unassembled WGS sequence"/>
</dbReference>
<feature type="domain" description="HTH crp-type" evidence="1">
    <location>
        <begin position="147"/>
        <end position="213"/>
    </location>
</feature>
<dbReference type="InterPro" id="IPR012318">
    <property type="entry name" value="HTH_CRP"/>
</dbReference>
<accession>A0A4Q1UV76</accession>
<sequence length="235" mass="25980">MADLITRPFNGLLRYLKQADYELLAPSLVVVESMAGETLYHPGDLIDLVYFPCGPTLVSLAVAVEEDREVATGLVGCEGAVGGVISGGLLPAYTRFVVRVGGPLARLPIRRLNEAKHQSAELRRLFERYADFFVAHQSQSVGCNAAHSNEQRAAKWILQIIEHTGVEHVALTHEELAGLLGIGRSYLTRIIQILKSEGILDTARGEIRIRDRAALQNRSCRCNHWLDKHYAEVLS</sequence>
<dbReference type="AlphaFoldDB" id="A0A4Q1UV76"/>
<dbReference type="Pfam" id="PF13545">
    <property type="entry name" value="HTH_Crp_2"/>
    <property type="match status" value="1"/>
</dbReference>
<dbReference type="GO" id="GO:0003677">
    <property type="term" value="F:DNA binding"/>
    <property type="evidence" value="ECO:0007669"/>
    <property type="project" value="InterPro"/>
</dbReference>
<dbReference type="SUPFAM" id="SSF46785">
    <property type="entry name" value="Winged helix' DNA-binding domain"/>
    <property type="match status" value="1"/>
</dbReference>
<protein>
    <submittedName>
        <fullName evidence="2">Crp/Fnr family transcriptional regulator</fullName>
    </submittedName>
</protein>
<evidence type="ECO:0000313" key="2">
    <source>
        <dbReference type="EMBL" id="RXT42901.1"/>
    </source>
</evidence>
<evidence type="ECO:0000259" key="1">
    <source>
        <dbReference type="PROSITE" id="PS51063"/>
    </source>
</evidence>
<gene>
    <name evidence="2" type="ORF">B5V03_24045</name>
</gene>
<dbReference type="RefSeq" id="WP_129272899.1">
    <property type="nucleotide sequence ID" value="NZ_MZXW01000032.1"/>
</dbReference>
<organism evidence="2 3">
    <name type="scientific">Bradyrhizobium betae</name>
    <dbReference type="NCBI Taxonomy" id="244734"/>
    <lineage>
        <taxon>Bacteria</taxon>
        <taxon>Pseudomonadati</taxon>
        <taxon>Pseudomonadota</taxon>
        <taxon>Alphaproteobacteria</taxon>
        <taxon>Hyphomicrobiales</taxon>
        <taxon>Nitrobacteraceae</taxon>
        <taxon>Bradyrhizobium</taxon>
    </lineage>
</organism>